<dbReference type="EMBL" id="JAQGDS010000011">
    <property type="protein sequence ID" value="KAJ6257421.1"/>
    <property type="molecule type" value="Genomic_DNA"/>
</dbReference>
<dbReference type="AlphaFoldDB" id="A0AAD6IS66"/>
<keyword evidence="3" id="KW-1185">Reference proteome</keyword>
<accession>A0AAD6IS66</accession>
<comment type="caution">
    <text evidence="2">The sequence shown here is derived from an EMBL/GenBank/DDBJ whole genome shotgun (WGS) entry which is preliminary data.</text>
</comment>
<name>A0AAD6IS66_DREDA</name>
<evidence type="ECO:0000256" key="1">
    <source>
        <dbReference type="SAM" id="MobiDB-lite"/>
    </source>
</evidence>
<proteinExistence type="predicted"/>
<evidence type="ECO:0000313" key="3">
    <source>
        <dbReference type="Proteomes" id="UP001221413"/>
    </source>
</evidence>
<gene>
    <name evidence="2" type="ORF">Dda_8311</name>
</gene>
<organism evidence="2 3">
    <name type="scientific">Drechslerella dactyloides</name>
    <name type="common">Nematode-trapping fungus</name>
    <name type="synonym">Arthrobotrys dactyloides</name>
    <dbReference type="NCBI Taxonomy" id="74499"/>
    <lineage>
        <taxon>Eukaryota</taxon>
        <taxon>Fungi</taxon>
        <taxon>Dikarya</taxon>
        <taxon>Ascomycota</taxon>
        <taxon>Pezizomycotina</taxon>
        <taxon>Orbiliomycetes</taxon>
        <taxon>Orbiliales</taxon>
        <taxon>Orbiliaceae</taxon>
        <taxon>Drechslerella</taxon>
    </lineage>
</organism>
<dbReference type="Proteomes" id="UP001221413">
    <property type="component" value="Unassembled WGS sequence"/>
</dbReference>
<protein>
    <submittedName>
        <fullName evidence="2">Uncharacterized protein</fullName>
    </submittedName>
</protein>
<evidence type="ECO:0000313" key="2">
    <source>
        <dbReference type="EMBL" id="KAJ6257421.1"/>
    </source>
</evidence>
<sequence>MPSNGTLGGCESSISPSVARAGGSISGNHAHAPTVRRFLPALFDPKTGPDPSPVTDIIEDSRESAASPASQCPGLGQHLEAQGPAESR</sequence>
<feature type="region of interest" description="Disordered" evidence="1">
    <location>
        <begin position="1"/>
        <end position="88"/>
    </location>
</feature>
<reference evidence="2" key="1">
    <citation type="submission" date="2023-01" db="EMBL/GenBank/DDBJ databases">
        <title>The chitinases involved in constricting ring structure development in the nematode-trapping fungus Drechslerella dactyloides.</title>
        <authorList>
            <person name="Wang R."/>
            <person name="Zhang L."/>
            <person name="Tang P."/>
            <person name="Li S."/>
            <person name="Liang L."/>
        </authorList>
    </citation>
    <scope>NUCLEOTIDE SEQUENCE</scope>
    <source>
        <strain evidence="2">YMF1.00031</strain>
    </source>
</reference>